<dbReference type="PANTHER" id="PTHR43702:SF11">
    <property type="entry name" value="L-FUCOSE-PROTON SYMPORTER"/>
    <property type="match status" value="1"/>
</dbReference>
<evidence type="ECO:0000313" key="5">
    <source>
        <dbReference type="Proteomes" id="UP000640426"/>
    </source>
</evidence>
<keyword evidence="3" id="KW-1133">Transmembrane helix</keyword>
<comment type="subcellular location">
    <subcellularLocation>
        <location evidence="1">Cell inner membrane</location>
        <topology evidence="1">Multi-pass membrane protein</topology>
    </subcellularLocation>
</comment>
<dbReference type="InterPro" id="IPR036259">
    <property type="entry name" value="MFS_trans_sf"/>
</dbReference>
<name>A0ABS0XM16_9SPHN</name>
<organism evidence="4 5">
    <name type="scientific">Sphingomonas mollis</name>
    <dbReference type="NCBI Taxonomy" id="2795726"/>
    <lineage>
        <taxon>Bacteria</taxon>
        <taxon>Pseudomonadati</taxon>
        <taxon>Pseudomonadota</taxon>
        <taxon>Alphaproteobacteria</taxon>
        <taxon>Sphingomonadales</taxon>
        <taxon>Sphingomonadaceae</taxon>
        <taxon>Sphingomonas</taxon>
    </lineage>
</organism>
<reference evidence="5" key="1">
    <citation type="submission" date="2020-12" db="EMBL/GenBank/DDBJ databases">
        <title>Hymenobacter sp.</title>
        <authorList>
            <person name="Kim M.K."/>
        </authorList>
    </citation>
    <scope>NUCLEOTIDE SEQUENCE [LARGE SCALE GENOMIC DNA]</scope>
    <source>
        <strain evidence="5">BT553</strain>
    </source>
</reference>
<comment type="caution">
    <text evidence="4">The sequence shown here is derived from an EMBL/GenBank/DDBJ whole genome shotgun (WGS) entry which is preliminary data.</text>
</comment>
<evidence type="ECO:0000313" key="4">
    <source>
        <dbReference type="EMBL" id="MBJ6121076.1"/>
    </source>
</evidence>
<dbReference type="InterPro" id="IPR050375">
    <property type="entry name" value="MFS_TsgA-like"/>
</dbReference>
<keyword evidence="3" id="KW-0472">Membrane</keyword>
<evidence type="ECO:0000256" key="2">
    <source>
        <dbReference type="ARBA" id="ARBA00022475"/>
    </source>
</evidence>
<dbReference type="PANTHER" id="PTHR43702">
    <property type="entry name" value="L-FUCOSE-PROTON SYMPORTER"/>
    <property type="match status" value="1"/>
</dbReference>
<dbReference type="RefSeq" id="WP_199035623.1">
    <property type="nucleotide sequence ID" value="NZ_JAELXS010000002.1"/>
</dbReference>
<evidence type="ECO:0000256" key="3">
    <source>
        <dbReference type="SAM" id="Phobius"/>
    </source>
</evidence>
<accession>A0ABS0XM16</accession>
<sequence length="169" mass="17922">MHAAPSITHESIADSSGTGDRNDWPDLIIIVSLFFLWETANNPNDIMIFLFRKTLSLSDLGTGFVGQVVHLGYLILAIPASAVLRYYGYQFPKIFALAVEGLEPLRCLGSSLVIMAIIGGAGVTALTGWVSDRVGISTAILAPAVCFAVVFIVAIACTRSDAGSTKVMS</sequence>
<dbReference type="Gene3D" id="1.20.1250.20">
    <property type="entry name" value="MFS general substrate transporter like domains"/>
    <property type="match status" value="1"/>
</dbReference>
<evidence type="ECO:0000256" key="1">
    <source>
        <dbReference type="ARBA" id="ARBA00004429"/>
    </source>
</evidence>
<proteinExistence type="predicted"/>
<gene>
    <name evidence="4" type="ORF">JAO74_04635</name>
</gene>
<dbReference type="Proteomes" id="UP000640426">
    <property type="component" value="Unassembled WGS sequence"/>
</dbReference>
<keyword evidence="5" id="KW-1185">Reference proteome</keyword>
<feature type="transmembrane region" description="Helical" evidence="3">
    <location>
        <begin position="136"/>
        <end position="158"/>
    </location>
</feature>
<protein>
    <recommendedName>
        <fullName evidence="6">MFS transporter</fullName>
    </recommendedName>
</protein>
<feature type="transmembrane region" description="Helical" evidence="3">
    <location>
        <begin position="108"/>
        <end position="130"/>
    </location>
</feature>
<dbReference type="EMBL" id="JAELXS010000002">
    <property type="protein sequence ID" value="MBJ6121076.1"/>
    <property type="molecule type" value="Genomic_DNA"/>
</dbReference>
<keyword evidence="3" id="KW-0812">Transmembrane</keyword>
<evidence type="ECO:0008006" key="6">
    <source>
        <dbReference type="Google" id="ProtNLM"/>
    </source>
</evidence>
<keyword evidence="2" id="KW-1003">Cell membrane</keyword>
<feature type="transmembrane region" description="Helical" evidence="3">
    <location>
        <begin position="64"/>
        <end position="87"/>
    </location>
</feature>